<evidence type="ECO:0000259" key="11">
    <source>
        <dbReference type="Pfam" id="PF01619"/>
    </source>
</evidence>
<dbReference type="InterPro" id="IPR050485">
    <property type="entry name" value="Proline_metab_enzyme"/>
</dbReference>
<dbReference type="PROSITE" id="PS00070">
    <property type="entry name" value="ALDEHYDE_DEHYDR_CYS"/>
    <property type="match status" value="1"/>
</dbReference>
<dbReference type="Pfam" id="PF01619">
    <property type="entry name" value="Pro_dh"/>
    <property type="match status" value="1"/>
</dbReference>
<dbReference type="SUPFAM" id="SSF53720">
    <property type="entry name" value="ALDH-like"/>
    <property type="match status" value="1"/>
</dbReference>
<dbReference type="Gene3D" id="3.40.605.10">
    <property type="entry name" value="Aldehyde Dehydrogenase, Chain A, domain 1"/>
    <property type="match status" value="1"/>
</dbReference>
<evidence type="ECO:0000256" key="1">
    <source>
        <dbReference type="ARBA" id="ARBA00004786"/>
    </source>
</evidence>
<feature type="domain" description="Aldehyde dehydrogenase" evidence="10">
    <location>
        <begin position="531"/>
        <end position="949"/>
    </location>
</feature>
<evidence type="ECO:0000256" key="8">
    <source>
        <dbReference type="RuleBase" id="RU003345"/>
    </source>
</evidence>
<proteinExistence type="inferred from homology"/>
<evidence type="ECO:0000256" key="3">
    <source>
        <dbReference type="ARBA" id="ARBA00023002"/>
    </source>
</evidence>
<dbReference type="PIRSF" id="PIRSF000197">
    <property type="entry name" value="Bifunct_PutA"/>
    <property type="match status" value="1"/>
</dbReference>
<feature type="domain" description="Proline dehydrogenase" evidence="11">
    <location>
        <begin position="140"/>
        <end position="427"/>
    </location>
</feature>
<evidence type="ECO:0000256" key="5">
    <source>
        <dbReference type="ARBA" id="ARBA00048142"/>
    </source>
</evidence>
<dbReference type="InterPro" id="IPR002872">
    <property type="entry name" value="Proline_DH_dom"/>
</dbReference>
<dbReference type="HOGENOM" id="CLU_005682_2_0_11"/>
<dbReference type="GO" id="GO:0003700">
    <property type="term" value="F:DNA-binding transcription factor activity"/>
    <property type="evidence" value="ECO:0007669"/>
    <property type="project" value="InterPro"/>
</dbReference>
<reference evidence="12 13" key="1">
    <citation type="submission" date="2013-02" db="EMBL/GenBank/DDBJ databases">
        <title>The complete genome sequence of Corynebacterium vitaeruminis DSM 20294.</title>
        <authorList>
            <person name="Ruckert C."/>
            <person name="Albersmeier A."/>
            <person name="Kalinowski J."/>
        </authorList>
    </citation>
    <scope>NUCLEOTIDE SEQUENCE [LARGE SCALE GENOMIC DNA]</scope>
    <source>
        <strain evidence="13">ATCC 10234</strain>
    </source>
</reference>
<evidence type="ECO:0000256" key="9">
    <source>
        <dbReference type="SAM" id="MobiDB-lite"/>
    </source>
</evidence>
<dbReference type="Gene3D" id="3.40.309.10">
    <property type="entry name" value="Aldehyde Dehydrogenase, Chain A, domain 2"/>
    <property type="match status" value="1"/>
</dbReference>
<dbReference type="InterPro" id="IPR029041">
    <property type="entry name" value="FAD-linked_oxidoreductase-like"/>
</dbReference>
<gene>
    <name evidence="12" type="ORF">B843_08195</name>
</gene>
<evidence type="ECO:0000313" key="13">
    <source>
        <dbReference type="Proteomes" id="UP000019222"/>
    </source>
</evidence>
<feature type="region of interest" description="Disordered" evidence="9">
    <location>
        <begin position="474"/>
        <end position="506"/>
    </location>
</feature>
<dbReference type="Pfam" id="PF00171">
    <property type="entry name" value="Aldedh"/>
    <property type="match status" value="1"/>
</dbReference>
<dbReference type="EC" id="1.2.1.88" evidence="2"/>
<dbReference type="Proteomes" id="UP000019222">
    <property type="component" value="Chromosome"/>
</dbReference>
<dbReference type="InterPro" id="IPR016163">
    <property type="entry name" value="Ald_DH_C"/>
</dbReference>
<dbReference type="GO" id="GO:0003842">
    <property type="term" value="F:L-glutamate gamma-semialdehyde dehydrogenase activity"/>
    <property type="evidence" value="ECO:0007669"/>
    <property type="project" value="UniProtKB-EC"/>
</dbReference>
<feature type="compositionally biased region" description="Basic residues" evidence="9">
    <location>
        <begin position="486"/>
        <end position="496"/>
    </location>
</feature>
<evidence type="ECO:0000256" key="7">
    <source>
        <dbReference type="PROSITE-ProRule" id="PRU10007"/>
    </source>
</evidence>
<evidence type="ECO:0000259" key="10">
    <source>
        <dbReference type="Pfam" id="PF00171"/>
    </source>
</evidence>
<dbReference type="Gene3D" id="3.20.20.220">
    <property type="match status" value="1"/>
</dbReference>
<comment type="catalytic activity">
    <reaction evidence="5">
        <text>L-glutamate 5-semialdehyde + NAD(+) + H2O = L-glutamate + NADH + 2 H(+)</text>
        <dbReference type="Rhea" id="RHEA:30235"/>
        <dbReference type="ChEBI" id="CHEBI:15377"/>
        <dbReference type="ChEBI" id="CHEBI:15378"/>
        <dbReference type="ChEBI" id="CHEBI:29985"/>
        <dbReference type="ChEBI" id="CHEBI:57540"/>
        <dbReference type="ChEBI" id="CHEBI:57945"/>
        <dbReference type="ChEBI" id="CHEBI:58066"/>
        <dbReference type="EC" id="1.2.1.88"/>
    </reaction>
</comment>
<dbReference type="InterPro" id="IPR015590">
    <property type="entry name" value="Aldehyde_DH_dom"/>
</dbReference>
<dbReference type="PANTHER" id="PTHR42862">
    <property type="entry name" value="DELTA-1-PYRROLINE-5-CARBOXYLATE DEHYDROGENASE 1, ISOFORM A-RELATED"/>
    <property type="match status" value="1"/>
</dbReference>
<dbReference type="InterPro" id="IPR016161">
    <property type="entry name" value="Ald_DH/histidinol_DH"/>
</dbReference>
<protein>
    <recommendedName>
        <fullName evidence="2">L-glutamate gamma-semialdehyde dehydrogenase</fullName>
        <ecNumber evidence="2">1.2.1.88</ecNumber>
    </recommendedName>
</protein>
<evidence type="ECO:0000313" key="12">
    <source>
        <dbReference type="EMBL" id="AHI23024.1"/>
    </source>
</evidence>
<dbReference type="InterPro" id="IPR025703">
    <property type="entry name" value="Bifunct_PutA"/>
</dbReference>
<sequence length="1161" mass="126087">MTTPAHTRLPESHDLDDCVEAAVARARAWLSAAEGVNDKAAEQLAGILRDKQGVKFTMDFVDRVMRPEDQAVAARALRAMTKEYDSSFLGPINNALVGLGGVVGPHAPRIVMPLARARMRQMVGHLVLDVESDALNAMLDKAAASGEQLNLNLLGEAVLGEEEAKARARRTLDLINNPRVTYVSVKASSMVAQINHWDHDGSITRLKDRLRPLYQAAHAKGVFINLDMEEYHDLELTIRLFKELLSEEEFRTYRGGIVLQAYLPDTLDALRELGEFGKRRVAAGGAPIKIRIVKGANLSMEKVAGETRGWPTATYTDKQQVDANYYRLLDFVVREEFAGSVRVGVATHNLYTAATACELATRRGVLHMLDSEMLQGMSPAQQAAVREAFEGRQILYTPVVHAEDFDVAVSYLVRRLEENSAAENFLHALFAPEGEGEVNPDAVGDELGLSPIEQQERVYRRAVAARWDTFAGAKRTQDRGGEKAGRLGRRAPRGGRLRNEPDTDPVLPANRAWAEAILALDPGAHGVAEVSDPTAVEGAVATAAKLAAGWGATATDKRAAVLETIADKLADNRDRLIGVGAFEANKTIDQMDPEVSEAIDFCVFYARSVRLLAEARSRFTPHRVTVVAPPWNFPVAIPTGGIVAALGAGSAVIIKPAPQVVHCAKVLVECIHEALDEHGLDRDLVQLVFTDEGEAGKTLISHPDVDAVVLTGASETGALFRSWRPGMNLMAETSGKNAIIITPSADPDLAIADLYQSAFGHSGQKCSAASLAILVGSAGETERLRAQLLDAVTTLRVGPGYDITTTMNGLIEPPGEKLLRGLTRLEPGETWLLKPEKLNEEGTLWSPGIRDNVRPGSWFHLNECFGPVLGIMHAATLEEAVAWQNGTGFGLTGGIHSLDNAELEYWKEHVEVGNAYINRGITGAIVQRQPFGGWKKSVIGPGAKAGGPNYVAQLGTWEDGDLAPRDVDVQLRVARLLTQRAEQLGLGREDVDWLWRAAELDQLAWQEEFGREHDRTGLVSEANIFRYRPLLGPLRVRIGEGFRPRDVVRLEMAAALTGTVTEFSAAAPIAARLGALRGLVRVSSAESFAEEVRHAASSRVRALGEVEEGVREAAVASDSVVLDRQVLADGRRELLSFLLEQAVSVTMHRFGIVRSVAGIER</sequence>
<dbReference type="eggNOG" id="COG0506">
    <property type="taxonomic scope" value="Bacteria"/>
</dbReference>
<dbReference type="PANTHER" id="PTHR42862:SF1">
    <property type="entry name" value="DELTA-1-PYRROLINE-5-CARBOXYLATE DEHYDROGENASE 2, ISOFORM A-RELATED"/>
    <property type="match status" value="1"/>
</dbReference>
<dbReference type="GO" id="GO:0010133">
    <property type="term" value="P:L-proline catabolic process to L-glutamate"/>
    <property type="evidence" value="ECO:0007669"/>
    <property type="project" value="InterPro"/>
</dbReference>
<keyword evidence="13" id="KW-1185">Reference proteome</keyword>
<dbReference type="GO" id="GO:0004657">
    <property type="term" value="F:proline dehydrogenase activity"/>
    <property type="evidence" value="ECO:0007669"/>
    <property type="project" value="InterPro"/>
</dbReference>
<keyword evidence="3 8" id="KW-0560">Oxidoreductase</keyword>
<dbReference type="GO" id="GO:0009898">
    <property type="term" value="C:cytoplasmic side of plasma membrane"/>
    <property type="evidence" value="ECO:0007669"/>
    <property type="project" value="TreeGrafter"/>
</dbReference>
<evidence type="ECO:0000256" key="2">
    <source>
        <dbReference type="ARBA" id="ARBA00012884"/>
    </source>
</evidence>
<dbReference type="SUPFAM" id="SSF51730">
    <property type="entry name" value="FAD-linked oxidoreductase"/>
    <property type="match status" value="1"/>
</dbReference>
<dbReference type="STRING" id="1224164.B843_08195"/>
<dbReference type="PROSITE" id="PS00687">
    <property type="entry name" value="ALDEHYDE_DEHYDR_GLU"/>
    <property type="match status" value="1"/>
</dbReference>
<name>W5Y276_9CORY</name>
<dbReference type="KEGG" id="cvt:B843_08195"/>
<evidence type="ECO:0000256" key="4">
    <source>
        <dbReference type="ARBA" id="ARBA00023027"/>
    </source>
</evidence>
<feature type="active site" evidence="6 7">
    <location>
        <position position="732"/>
    </location>
</feature>
<comment type="pathway">
    <text evidence="1">Amino-acid degradation; L-proline degradation into L-glutamate; L-glutamate from L-proline: step 2/2.</text>
</comment>
<evidence type="ECO:0000256" key="6">
    <source>
        <dbReference type="PIRSR" id="PIRSR000197-1"/>
    </source>
</evidence>
<dbReference type="eggNOG" id="COG1012">
    <property type="taxonomic scope" value="Bacteria"/>
</dbReference>
<dbReference type="InterPro" id="IPR016162">
    <property type="entry name" value="Ald_DH_N"/>
</dbReference>
<dbReference type="InterPro" id="IPR029510">
    <property type="entry name" value="Ald_DH_CS_GLU"/>
</dbReference>
<organism evidence="12 13">
    <name type="scientific">Corynebacterium vitaeruminis DSM 20294</name>
    <dbReference type="NCBI Taxonomy" id="1224164"/>
    <lineage>
        <taxon>Bacteria</taxon>
        <taxon>Bacillati</taxon>
        <taxon>Actinomycetota</taxon>
        <taxon>Actinomycetes</taxon>
        <taxon>Mycobacteriales</taxon>
        <taxon>Corynebacteriaceae</taxon>
        <taxon>Corynebacterium</taxon>
    </lineage>
</organism>
<dbReference type="AlphaFoldDB" id="W5Y276"/>
<comment type="similarity">
    <text evidence="8">Belongs to the aldehyde dehydrogenase family.</text>
</comment>
<dbReference type="RefSeq" id="WP_025253042.1">
    <property type="nucleotide sequence ID" value="NZ_CP004353.1"/>
</dbReference>
<feature type="compositionally biased region" description="Basic and acidic residues" evidence="9">
    <location>
        <begin position="475"/>
        <end position="485"/>
    </location>
</feature>
<dbReference type="EMBL" id="CP004353">
    <property type="protein sequence ID" value="AHI23024.1"/>
    <property type="molecule type" value="Genomic_DNA"/>
</dbReference>
<accession>W5Y276</accession>
<feature type="active site" evidence="6">
    <location>
        <position position="766"/>
    </location>
</feature>
<dbReference type="PATRIC" id="fig|1224164.3.peg.1650"/>
<dbReference type="InterPro" id="IPR016160">
    <property type="entry name" value="Ald_DH_CS_CYS"/>
</dbReference>
<keyword evidence="4" id="KW-0520">NAD</keyword>